<gene>
    <name evidence="1" type="ORF">LOD99_1560</name>
</gene>
<reference evidence="1 2" key="1">
    <citation type="journal article" date="2023" name="BMC Biol.">
        <title>The compact genome of the sponge Oopsacas minuta (Hexactinellida) is lacking key metazoan core genes.</title>
        <authorList>
            <person name="Santini S."/>
            <person name="Schenkelaars Q."/>
            <person name="Jourda C."/>
            <person name="Duchesne M."/>
            <person name="Belahbib H."/>
            <person name="Rocher C."/>
            <person name="Selva M."/>
            <person name="Riesgo A."/>
            <person name="Vervoort M."/>
            <person name="Leys S.P."/>
            <person name="Kodjabachian L."/>
            <person name="Le Bivic A."/>
            <person name="Borchiellini C."/>
            <person name="Claverie J.M."/>
            <person name="Renard E."/>
        </authorList>
    </citation>
    <scope>NUCLEOTIDE SEQUENCE [LARGE SCALE GENOMIC DNA]</scope>
    <source>
        <strain evidence="1">SPO-2</strain>
    </source>
</reference>
<dbReference type="Proteomes" id="UP001165289">
    <property type="component" value="Unassembled WGS sequence"/>
</dbReference>
<evidence type="ECO:0000313" key="1">
    <source>
        <dbReference type="EMBL" id="KAI6656227.1"/>
    </source>
</evidence>
<comment type="caution">
    <text evidence="1">The sequence shown here is derived from an EMBL/GenBank/DDBJ whole genome shotgun (WGS) entry which is preliminary data.</text>
</comment>
<accession>A0AAV7K4P0</accession>
<keyword evidence="2" id="KW-1185">Reference proteome</keyword>
<protein>
    <submittedName>
        <fullName evidence="1">Transposable element P transposase</fullName>
    </submittedName>
</protein>
<name>A0AAV7K4P0_9METZ</name>
<evidence type="ECO:0000313" key="2">
    <source>
        <dbReference type="Proteomes" id="UP001165289"/>
    </source>
</evidence>
<dbReference type="EMBL" id="JAKMXF010000155">
    <property type="protein sequence ID" value="KAI6656227.1"/>
    <property type="molecule type" value="Genomic_DNA"/>
</dbReference>
<dbReference type="AlphaFoldDB" id="A0AAV7K4P0"/>
<organism evidence="1 2">
    <name type="scientific">Oopsacas minuta</name>
    <dbReference type="NCBI Taxonomy" id="111878"/>
    <lineage>
        <taxon>Eukaryota</taxon>
        <taxon>Metazoa</taxon>
        <taxon>Porifera</taxon>
        <taxon>Hexactinellida</taxon>
        <taxon>Hexasterophora</taxon>
        <taxon>Lyssacinosida</taxon>
        <taxon>Leucopsacidae</taxon>
        <taxon>Oopsacas</taxon>
    </lineage>
</organism>
<sequence>MLLLRSAVPSIFPNCPSYLIYPTVRSLAYFKETEYLLTAKIQNDPLEHHFGLYRQMLGSHYKISFNQILESERRLQLSNHLKVFDLKCYSASSSTEGTISLKEYHNGFADGCDC</sequence>
<proteinExistence type="predicted"/>